<keyword evidence="3 9" id="KW-0813">Transport</keyword>
<evidence type="ECO:0000256" key="3">
    <source>
        <dbReference type="ARBA" id="ARBA00022448"/>
    </source>
</evidence>
<dbReference type="NCBIfam" id="TIGR01843">
    <property type="entry name" value="type_I_hlyD"/>
    <property type="match status" value="1"/>
</dbReference>
<sequence length="437" mass="48377">MAKKTIETGKRYGELVESQNTARTLALATWSVALCVIAFVTWSVVTQVDEIAKAKGAVIPEGEKQVLQSAIGGKLKQILVKEGQLVEKGQPLVEFDATFQRTALEELKSQQVTLLASIERMNALLDDREPNFGEFEIDFPEIVSQQKAQLNAQKGLYYQKRIVLEKDSEQIAEQLRVVEQSLPSYDKELNATKQELNILEKGYKAGNISRLRVLEMRQKLASIEQKIEEARGKKSVLIKQADSNEQKIEQLLAEAKAKVSDDRSKAVSDLSALNARVRSSQAKLTNTMLVSPLQGLVQSLPSTQNGGVIQPGGTVVEIVPVGGKADFKARLSPRDIGFVNVGQPTRIKIDAFDYSRFGALKGEVESISPTTSQSERGEIYYEVVVSVETPYFRDNPESFSILPGMTGEVDITTGEKSVFQYLWKPIYTNISVAFGER</sequence>
<dbReference type="InterPro" id="IPR050739">
    <property type="entry name" value="MFP"/>
</dbReference>
<feature type="transmembrane region" description="Helical" evidence="9">
    <location>
        <begin position="21"/>
        <end position="45"/>
    </location>
</feature>
<organism evidence="13 14">
    <name type="scientific">Vibrio coralliilyticus</name>
    <dbReference type="NCBI Taxonomy" id="190893"/>
    <lineage>
        <taxon>Bacteria</taxon>
        <taxon>Pseudomonadati</taxon>
        <taxon>Pseudomonadota</taxon>
        <taxon>Gammaproteobacteria</taxon>
        <taxon>Vibrionales</taxon>
        <taxon>Vibrionaceae</taxon>
        <taxon>Vibrio</taxon>
    </lineage>
</organism>
<evidence type="ECO:0000313" key="14">
    <source>
        <dbReference type="Proteomes" id="UP000576645"/>
    </source>
</evidence>
<comment type="similarity">
    <text evidence="2 9">Belongs to the membrane fusion protein (MFP) (TC 8.A.1) family.</text>
</comment>
<evidence type="ECO:0000256" key="10">
    <source>
        <dbReference type="SAM" id="Coils"/>
    </source>
</evidence>
<dbReference type="SUPFAM" id="SSF56954">
    <property type="entry name" value="Outer membrane efflux proteins (OEP)"/>
    <property type="match status" value="1"/>
</dbReference>
<comment type="subcellular location">
    <subcellularLocation>
        <location evidence="1 9">Cell inner membrane</location>
        <topology evidence="1 9">Single-pass membrane protein</topology>
    </subcellularLocation>
</comment>
<dbReference type="Proteomes" id="UP000576645">
    <property type="component" value="Unassembled WGS sequence"/>
</dbReference>
<dbReference type="GO" id="GO:0015031">
    <property type="term" value="P:protein transport"/>
    <property type="evidence" value="ECO:0007669"/>
    <property type="project" value="InterPro"/>
</dbReference>
<evidence type="ECO:0000256" key="9">
    <source>
        <dbReference type="RuleBase" id="RU365093"/>
    </source>
</evidence>
<proteinExistence type="inferred from homology"/>
<protein>
    <recommendedName>
        <fullName evidence="9">Membrane fusion protein (MFP) family protein</fullName>
    </recommendedName>
</protein>
<keyword evidence="4 9" id="KW-1003">Cell membrane</keyword>
<gene>
    <name evidence="13" type="ORF">F0238_11100</name>
</gene>
<feature type="domain" description="AprE-like beta-barrel" evidence="12">
    <location>
        <begin position="328"/>
        <end position="414"/>
    </location>
</feature>
<dbReference type="PANTHER" id="PTHR30386">
    <property type="entry name" value="MEMBRANE FUSION SUBUNIT OF EMRAB-TOLC MULTIDRUG EFFLUX PUMP"/>
    <property type="match status" value="1"/>
</dbReference>
<dbReference type="Pfam" id="PF25994">
    <property type="entry name" value="HH_AprE"/>
    <property type="match status" value="1"/>
</dbReference>
<feature type="coiled-coil region" evidence="10">
    <location>
        <begin position="213"/>
        <end position="258"/>
    </location>
</feature>
<dbReference type="PANTHER" id="PTHR30386:SF26">
    <property type="entry name" value="TRANSPORT PROTEIN COMB"/>
    <property type="match status" value="1"/>
</dbReference>
<evidence type="ECO:0000256" key="6">
    <source>
        <dbReference type="ARBA" id="ARBA00022692"/>
    </source>
</evidence>
<evidence type="ECO:0000256" key="5">
    <source>
        <dbReference type="ARBA" id="ARBA00022519"/>
    </source>
</evidence>
<comment type="caution">
    <text evidence="13">The sequence shown here is derived from an EMBL/GenBank/DDBJ whole genome shotgun (WGS) entry which is preliminary data.</text>
</comment>
<keyword evidence="10" id="KW-0175">Coiled coil</keyword>
<evidence type="ECO:0000256" key="7">
    <source>
        <dbReference type="ARBA" id="ARBA00022989"/>
    </source>
</evidence>
<keyword evidence="5 9" id="KW-0997">Cell inner membrane</keyword>
<evidence type="ECO:0000256" key="4">
    <source>
        <dbReference type="ARBA" id="ARBA00022475"/>
    </source>
</evidence>
<dbReference type="GO" id="GO:0005886">
    <property type="term" value="C:plasma membrane"/>
    <property type="evidence" value="ECO:0007669"/>
    <property type="project" value="UniProtKB-SubCell"/>
</dbReference>
<evidence type="ECO:0000313" key="13">
    <source>
        <dbReference type="EMBL" id="NOJ23275.1"/>
    </source>
</evidence>
<dbReference type="Gene3D" id="2.40.50.100">
    <property type="match status" value="1"/>
</dbReference>
<dbReference type="AlphaFoldDB" id="A0AAP7DEB1"/>
<dbReference type="Gene3D" id="2.40.30.170">
    <property type="match status" value="1"/>
</dbReference>
<evidence type="ECO:0000259" key="11">
    <source>
        <dbReference type="Pfam" id="PF25994"/>
    </source>
</evidence>
<accession>A0AAP7DEB1</accession>
<reference evidence="13 14" key="1">
    <citation type="submission" date="2019-09" db="EMBL/GenBank/DDBJ databases">
        <title>Draft genome sequencing and comparative genomics of hatchery-associated Vibrios.</title>
        <authorList>
            <person name="Kehlet-Delgado H."/>
            <person name="Mueller R.S."/>
        </authorList>
    </citation>
    <scope>NUCLEOTIDE SEQUENCE [LARGE SCALE GENOMIC DNA]</scope>
    <source>
        <strain evidence="13 14">09-121-3</strain>
    </source>
</reference>
<dbReference type="SUPFAM" id="SSF111369">
    <property type="entry name" value="HlyD-like secretion proteins"/>
    <property type="match status" value="1"/>
</dbReference>
<dbReference type="InterPro" id="IPR010129">
    <property type="entry name" value="T1SS_HlyD"/>
</dbReference>
<evidence type="ECO:0000256" key="1">
    <source>
        <dbReference type="ARBA" id="ARBA00004377"/>
    </source>
</evidence>
<keyword evidence="8 9" id="KW-0472">Membrane</keyword>
<keyword evidence="6 9" id="KW-0812">Transmembrane</keyword>
<evidence type="ECO:0000256" key="8">
    <source>
        <dbReference type="ARBA" id="ARBA00023136"/>
    </source>
</evidence>
<evidence type="ECO:0000259" key="12">
    <source>
        <dbReference type="Pfam" id="PF26002"/>
    </source>
</evidence>
<keyword evidence="7 9" id="KW-1133">Transmembrane helix</keyword>
<evidence type="ECO:0000256" key="2">
    <source>
        <dbReference type="ARBA" id="ARBA00009477"/>
    </source>
</evidence>
<dbReference type="Pfam" id="PF26002">
    <property type="entry name" value="Beta-barrel_AprE"/>
    <property type="match status" value="1"/>
</dbReference>
<dbReference type="PRINTS" id="PR01490">
    <property type="entry name" value="RTXTOXIND"/>
</dbReference>
<dbReference type="InterPro" id="IPR058781">
    <property type="entry name" value="HH_AprE-like"/>
</dbReference>
<dbReference type="InterPro" id="IPR058982">
    <property type="entry name" value="Beta-barrel_AprE"/>
</dbReference>
<feature type="domain" description="AprE-like long alpha-helical hairpin" evidence="11">
    <location>
        <begin position="101"/>
        <end position="281"/>
    </location>
</feature>
<name>A0AAP7DEB1_9VIBR</name>
<dbReference type="RefSeq" id="WP_171352624.1">
    <property type="nucleotide sequence ID" value="NZ_VTXP01000005.1"/>
</dbReference>
<dbReference type="EMBL" id="VTXP01000005">
    <property type="protein sequence ID" value="NOJ23275.1"/>
    <property type="molecule type" value="Genomic_DNA"/>
</dbReference>